<evidence type="ECO:0000256" key="9">
    <source>
        <dbReference type="PROSITE-ProRule" id="PRU00560"/>
    </source>
</evidence>
<dbReference type="RefSeq" id="WP_069700921.1">
    <property type="nucleotide sequence ID" value="NZ_MJAT01000001.1"/>
</dbReference>
<keyword evidence="5" id="KW-0413">Isomerase</keyword>
<dbReference type="Gene3D" id="3.40.50.300">
    <property type="entry name" value="P-loop containing nucleotide triphosphate hydrolases"/>
    <property type="match status" value="2"/>
</dbReference>
<name>A0A1E5LAD4_9FIRM</name>
<dbReference type="GO" id="GO:0016887">
    <property type="term" value="F:ATP hydrolysis activity"/>
    <property type="evidence" value="ECO:0007669"/>
    <property type="project" value="RHEA"/>
</dbReference>
<dbReference type="PANTHER" id="PTHR11070:SF17">
    <property type="entry name" value="DNA HELICASE IV"/>
    <property type="match status" value="1"/>
</dbReference>
<evidence type="ECO:0000256" key="1">
    <source>
        <dbReference type="ARBA" id="ARBA00022741"/>
    </source>
</evidence>
<feature type="binding site" evidence="9">
    <location>
        <begin position="217"/>
        <end position="224"/>
    </location>
    <ligand>
        <name>ATP</name>
        <dbReference type="ChEBI" id="CHEBI:30616"/>
    </ligand>
</feature>
<reference evidence="12 13" key="1">
    <citation type="submission" date="2016-09" db="EMBL/GenBank/DDBJ databases">
        <title>Desulfuribacillus arsenicus sp. nov., an obligately anaerobic, dissimilatory arsenic- and antimonate-reducing bacterium isolated from anoxic sediments.</title>
        <authorList>
            <person name="Abin C.A."/>
            <person name="Hollibaugh J.T."/>
        </authorList>
    </citation>
    <scope>NUCLEOTIDE SEQUENCE [LARGE SCALE GENOMIC DNA]</scope>
    <source>
        <strain evidence="12 13">MLFW-2</strain>
    </source>
</reference>
<dbReference type="Proteomes" id="UP000095255">
    <property type="component" value="Unassembled WGS sequence"/>
</dbReference>
<evidence type="ECO:0000313" key="12">
    <source>
        <dbReference type="EMBL" id="OEH87044.1"/>
    </source>
</evidence>
<dbReference type="InterPro" id="IPR014016">
    <property type="entry name" value="UvrD-like_ATP-bd"/>
</dbReference>
<gene>
    <name evidence="12" type="ORF">BHU72_01025</name>
</gene>
<dbReference type="PROSITE" id="PS51198">
    <property type="entry name" value="UVRD_HELICASE_ATP_BIND"/>
    <property type="match status" value="1"/>
</dbReference>
<evidence type="ECO:0000256" key="10">
    <source>
        <dbReference type="SAM" id="Coils"/>
    </source>
</evidence>
<dbReference type="GO" id="GO:0005524">
    <property type="term" value="F:ATP binding"/>
    <property type="evidence" value="ECO:0007669"/>
    <property type="project" value="UniProtKB-UniRule"/>
</dbReference>
<evidence type="ECO:0000256" key="4">
    <source>
        <dbReference type="ARBA" id="ARBA00022840"/>
    </source>
</evidence>
<dbReference type="OrthoDB" id="9787585at2"/>
<feature type="domain" description="UvrD-like helicase ATP-binding" evidence="11">
    <location>
        <begin position="196"/>
        <end position="604"/>
    </location>
</feature>
<evidence type="ECO:0000256" key="5">
    <source>
        <dbReference type="ARBA" id="ARBA00023235"/>
    </source>
</evidence>
<evidence type="ECO:0000256" key="3">
    <source>
        <dbReference type="ARBA" id="ARBA00022806"/>
    </source>
</evidence>
<dbReference type="Pfam" id="PF00580">
    <property type="entry name" value="UvrD-helicase"/>
    <property type="match status" value="1"/>
</dbReference>
<protein>
    <recommendedName>
        <fullName evidence="7">DNA 3'-5' helicase</fullName>
        <ecNumber evidence="7">5.6.2.4</ecNumber>
    </recommendedName>
</protein>
<evidence type="ECO:0000256" key="6">
    <source>
        <dbReference type="ARBA" id="ARBA00034617"/>
    </source>
</evidence>
<keyword evidence="4 9" id="KW-0067">ATP-binding</keyword>
<accession>A0A1E5LAD4</accession>
<evidence type="ECO:0000259" key="11">
    <source>
        <dbReference type="PROSITE" id="PS51198"/>
    </source>
</evidence>
<evidence type="ECO:0000256" key="7">
    <source>
        <dbReference type="ARBA" id="ARBA00034808"/>
    </source>
</evidence>
<feature type="coiled-coil region" evidence="10">
    <location>
        <begin position="377"/>
        <end position="451"/>
    </location>
</feature>
<dbReference type="GO" id="GO:0005829">
    <property type="term" value="C:cytosol"/>
    <property type="evidence" value="ECO:0007669"/>
    <property type="project" value="TreeGrafter"/>
</dbReference>
<evidence type="ECO:0000313" key="13">
    <source>
        <dbReference type="Proteomes" id="UP000095255"/>
    </source>
</evidence>
<comment type="caution">
    <text evidence="12">The sequence shown here is derived from an EMBL/GenBank/DDBJ whole genome shotgun (WGS) entry which is preliminary data.</text>
</comment>
<comment type="catalytic activity">
    <reaction evidence="6">
        <text>Couples ATP hydrolysis with the unwinding of duplex DNA by translocating in the 3'-5' direction.</text>
        <dbReference type="EC" id="5.6.2.4"/>
    </reaction>
</comment>
<dbReference type="Pfam" id="PF13361">
    <property type="entry name" value="UvrD_C"/>
    <property type="match status" value="1"/>
</dbReference>
<evidence type="ECO:0000256" key="8">
    <source>
        <dbReference type="ARBA" id="ARBA00048988"/>
    </source>
</evidence>
<evidence type="ECO:0000256" key="2">
    <source>
        <dbReference type="ARBA" id="ARBA00022801"/>
    </source>
</evidence>
<dbReference type="STRING" id="1390249.BHU72_01025"/>
<proteinExistence type="predicted"/>
<dbReference type="GO" id="GO:0000725">
    <property type="term" value="P:recombinational repair"/>
    <property type="evidence" value="ECO:0007669"/>
    <property type="project" value="TreeGrafter"/>
</dbReference>
<sequence>MTAKKHPDYKGEVNRLELTKEYIDKTLDATETYQKIYSDNIKEAMIELDYLDSSQSYINILINNKFMEMAEKNFESLTKSRNKPYFARIDIKQQTKDLDQFYIGKTSLFKAEDGTPLIIDWRSPIANLYYESRLGETSYEAEGQTQQGELILKRQYTIENGQLVDILDIDITTNDTFLQASLEAHADQRLKDIASTIQAEQNRVIRADMGKPLIVQGVAGSGKTTIALHRIAYFIYTYEKTFKPENLMIMAPNRLFINYISEVLPELGVERVKQTTFIDFMVEVLGNKYKMIDPTNTLIDIIHRTGHDGSNKDIESILWTIRFKGSMDFKGLLDEYVKDIETQFIPKGDCSLVGYTVMSETDIREMFTKDLNYLPVYKRVKLLKAKLSKQLKQVEKDLLKEIEEFYDQKIDRLRVQVEATEKRRLKIVSLLDRKEEKLETVKKAAKVAVKKYIDRLPKLNVFEYYNKLMVEEGLFELYFSRHLGQAAPLANTNTLCVQTAKLLKEKKITVDDYAPIVYIKSKLFGFDENITVKGLIVDEAQDFSVFQYYVLKHILMTNVFTLLGDLSQGIHSYRGINDWDELREHVFGRENSTYLTLVQSYRTTIEVMNLANRVIRKLNNPNIVLAQPVIRHGQRPEIKEFAEKLDLLKTLHNTIIELKKENFKSIAMICKTKQECVLVQKYLSKHAKIETKILDEKEENYEADVVIVPSYFVKGLEFDVSIIINIEEKYEDIELDIKLLYVALTRPLHRLYMYHLPNMMPLLS</sequence>
<keyword evidence="10" id="KW-0175">Coiled coil</keyword>
<dbReference type="EC" id="5.6.2.4" evidence="7"/>
<dbReference type="GO" id="GO:0003677">
    <property type="term" value="F:DNA binding"/>
    <property type="evidence" value="ECO:0007669"/>
    <property type="project" value="InterPro"/>
</dbReference>
<keyword evidence="2 9" id="KW-0378">Hydrolase</keyword>
<dbReference type="InterPro" id="IPR014017">
    <property type="entry name" value="DNA_helicase_UvrD-like_C"/>
</dbReference>
<dbReference type="InterPro" id="IPR048228">
    <property type="entry name" value="HelD_bacillota"/>
</dbReference>
<dbReference type="GO" id="GO:0043138">
    <property type="term" value="F:3'-5' DNA helicase activity"/>
    <property type="evidence" value="ECO:0007669"/>
    <property type="project" value="UniProtKB-EC"/>
</dbReference>
<dbReference type="PANTHER" id="PTHR11070">
    <property type="entry name" value="UVRD / RECB / PCRA DNA HELICASE FAMILY MEMBER"/>
    <property type="match status" value="1"/>
</dbReference>
<dbReference type="AlphaFoldDB" id="A0A1E5LAD4"/>
<dbReference type="SUPFAM" id="SSF52540">
    <property type="entry name" value="P-loop containing nucleoside triphosphate hydrolases"/>
    <property type="match status" value="1"/>
</dbReference>
<keyword evidence="1 9" id="KW-0547">Nucleotide-binding</keyword>
<organism evidence="12 13">
    <name type="scientific">Desulfuribacillus stibiiarsenatis</name>
    <dbReference type="NCBI Taxonomy" id="1390249"/>
    <lineage>
        <taxon>Bacteria</taxon>
        <taxon>Bacillati</taxon>
        <taxon>Bacillota</taxon>
        <taxon>Desulfuribacillia</taxon>
        <taxon>Desulfuribacillales</taxon>
        <taxon>Desulfuribacillaceae</taxon>
        <taxon>Desulfuribacillus</taxon>
    </lineage>
</organism>
<comment type="catalytic activity">
    <reaction evidence="8">
        <text>ATP + H2O = ADP + phosphate + H(+)</text>
        <dbReference type="Rhea" id="RHEA:13065"/>
        <dbReference type="ChEBI" id="CHEBI:15377"/>
        <dbReference type="ChEBI" id="CHEBI:15378"/>
        <dbReference type="ChEBI" id="CHEBI:30616"/>
        <dbReference type="ChEBI" id="CHEBI:43474"/>
        <dbReference type="ChEBI" id="CHEBI:456216"/>
        <dbReference type="EC" id="5.6.2.4"/>
    </reaction>
</comment>
<dbReference type="InterPro" id="IPR027417">
    <property type="entry name" value="P-loop_NTPase"/>
</dbReference>
<keyword evidence="3 9" id="KW-0347">Helicase</keyword>
<dbReference type="InterPro" id="IPR000212">
    <property type="entry name" value="DNA_helicase_UvrD/REP"/>
</dbReference>
<dbReference type="EMBL" id="MJAT01000001">
    <property type="protein sequence ID" value="OEH87044.1"/>
    <property type="molecule type" value="Genomic_DNA"/>
</dbReference>
<dbReference type="NCBIfam" id="NF041464">
    <property type="entry name" value="HelD_BACSU"/>
    <property type="match status" value="1"/>
</dbReference>
<keyword evidence="13" id="KW-1185">Reference proteome</keyword>